<dbReference type="Proteomes" id="UP000321863">
    <property type="component" value="Unassembled WGS sequence"/>
</dbReference>
<dbReference type="AlphaFoldDB" id="A0A511YKF0"/>
<organism evidence="1 2">
    <name type="scientific">Chryseobacterium hagamense</name>
    <dbReference type="NCBI Taxonomy" id="395935"/>
    <lineage>
        <taxon>Bacteria</taxon>
        <taxon>Pseudomonadati</taxon>
        <taxon>Bacteroidota</taxon>
        <taxon>Flavobacteriia</taxon>
        <taxon>Flavobacteriales</taxon>
        <taxon>Weeksellaceae</taxon>
        <taxon>Chryseobacterium group</taxon>
        <taxon>Chryseobacterium</taxon>
    </lineage>
</organism>
<name>A0A511YKF0_9FLAO</name>
<keyword evidence="2" id="KW-1185">Reference proteome</keyword>
<evidence type="ECO:0000313" key="1">
    <source>
        <dbReference type="EMBL" id="GEN75626.1"/>
    </source>
</evidence>
<reference evidence="1 2" key="1">
    <citation type="submission" date="2019-07" db="EMBL/GenBank/DDBJ databases">
        <title>Whole genome shotgun sequence of Chryseobacterium hagamense NBRC 105253.</title>
        <authorList>
            <person name="Hosoyama A."/>
            <person name="Uohara A."/>
            <person name="Ohji S."/>
            <person name="Ichikawa N."/>
        </authorList>
    </citation>
    <scope>NUCLEOTIDE SEQUENCE [LARGE SCALE GENOMIC DNA]</scope>
    <source>
        <strain evidence="1 2">NBRC 105253</strain>
    </source>
</reference>
<dbReference type="EMBL" id="BJYJ01000004">
    <property type="protein sequence ID" value="GEN75626.1"/>
    <property type="molecule type" value="Genomic_DNA"/>
</dbReference>
<gene>
    <name evidence="1" type="ORF">CHA01nite_13660</name>
</gene>
<comment type="caution">
    <text evidence="1">The sequence shown here is derived from an EMBL/GenBank/DDBJ whole genome shotgun (WGS) entry which is preliminary data.</text>
</comment>
<evidence type="ECO:0000313" key="2">
    <source>
        <dbReference type="Proteomes" id="UP000321863"/>
    </source>
</evidence>
<accession>A0A511YKF0</accession>
<proteinExistence type="predicted"/>
<sequence length="62" mass="7239">MNDMTQIQPKTVWSHTPFNNKKIILSTDFKFVEKDYSYGNSIKLLIKWQNPLLESTTSSLAF</sequence>
<protein>
    <submittedName>
        <fullName evidence="1">Uncharacterized protein</fullName>
    </submittedName>
</protein>